<evidence type="ECO:0000256" key="13">
    <source>
        <dbReference type="SAM" id="Phobius"/>
    </source>
</evidence>
<dbReference type="PANTHER" id="PTHR32309">
    <property type="entry name" value="TYROSINE-PROTEIN KINASE"/>
    <property type="match status" value="1"/>
</dbReference>
<evidence type="ECO:0000256" key="11">
    <source>
        <dbReference type="ARBA" id="ARBA00045736"/>
    </source>
</evidence>
<evidence type="ECO:0000256" key="3">
    <source>
        <dbReference type="ARBA" id="ARBA00006683"/>
    </source>
</evidence>
<sequence length="262" mass="29017">MEETISLKEIYETLRKHLITIIISMFAGLAISGIVTFFILTPKYSSQAQLIVTLPQSDTTNVNDVNTNLQMINTYKDMIVSDLVLNEVKDRLQTEDKVKMTAEQIKDAISVNQSQNSQMFSIQATSTNAVTAQQIANTTSQVFQENAKDVMNVDKISIISGAVANTTPVSPNNKLNLVIGLVLGMMVGVGLAFLFELLDRTVKDEKYVMDTLGFPILGTVPEMSAKELNASIRKKKSNPTRPKDTNDKNDKNVPSRRSRSRV</sequence>
<comment type="caution">
    <text evidence="16">The sequence shown here is derived from an EMBL/GenBank/DDBJ whole genome shotgun (WGS) entry which is preliminary data.</text>
</comment>
<dbReference type="PANTHER" id="PTHR32309:SF13">
    <property type="entry name" value="FERRIC ENTEROBACTIN TRANSPORT PROTEIN FEPE"/>
    <property type="match status" value="1"/>
</dbReference>
<evidence type="ECO:0000313" key="16">
    <source>
        <dbReference type="EMBL" id="KAA9206372.1"/>
    </source>
</evidence>
<feature type="domain" description="Polysaccharide chain length determinant N-terminal" evidence="14">
    <location>
        <begin position="3"/>
        <end position="91"/>
    </location>
</feature>
<comment type="pathway">
    <text evidence="2">Capsule biogenesis; capsule polysaccharide biosynthesis.</text>
</comment>
<dbReference type="InterPro" id="IPR003856">
    <property type="entry name" value="LPS_length_determ_N"/>
</dbReference>
<dbReference type="RefSeq" id="WP_104660126.1">
    <property type="nucleotide sequence ID" value="NZ_PTWL01000008.1"/>
</dbReference>
<dbReference type="Proteomes" id="UP000326078">
    <property type="component" value="Unassembled WGS sequence"/>
</dbReference>
<keyword evidence="10" id="KW-0270">Exopolysaccharide synthesis</keyword>
<comment type="similarity">
    <text evidence="3">Belongs to the CpsC/CapA family.</text>
</comment>
<dbReference type="GO" id="GO:0000271">
    <property type="term" value="P:polysaccharide biosynthetic process"/>
    <property type="evidence" value="ECO:0007669"/>
    <property type="project" value="UniProtKB-KW"/>
</dbReference>
<evidence type="ECO:0000313" key="17">
    <source>
        <dbReference type="Proteomes" id="UP000326078"/>
    </source>
</evidence>
<protein>
    <recommendedName>
        <fullName evidence="4">Capsular polysaccharide biosynthesis protein CpsC</fullName>
    </recommendedName>
</protein>
<evidence type="ECO:0000256" key="2">
    <source>
        <dbReference type="ARBA" id="ARBA00005132"/>
    </source>
</evidence>
<dbReference type="Pfam" id="PF13807">
    <property type="entry name" value="GNVR"/>
    <property type="match status" value="1"/>
</dbReference>
<dbReference type="Pfam" id="PF02706">
    <property type="entry name" value="Wzz"/>
    <property type="match status" value="1"/>
</dbReference>
<evidence type="ECO:0000256" key="6">
    <source>
        <dbReference type="ARBA" id="ARBA00022692"/>
    </source>
</evidence>
<proteinExistence type="inferred from homology"/>
<reference evidence="16 17" key="1">
    <citation type="submission" date="2019-09" db="EMBL/GenBank/DDBJ databases">
        <title>Vancomyinc resistant enterococci isolated from farm animals in Switzerland.</title>
        <authorList>
            <person name="Stevens M.J.A."/>
            <person name="Stephan R."/>
            <person name="Morach M."/>
            <person name="Nuesch-Inderbinen M."/>
        </authorList>
    </citation>
    <scope>NUCLEOTIDE SEQUENCE [LARGE SCALE GENOMIC DNA]</scope>
    <source>
        <strain evidence="16 17">GH27</strain>
    </source>
</reference>
<keyword evidence="9 13" id="KW-0472">Membrane</keyword>
<name>A0A5N0YVK0_9ENTE</name>
<feature type="transmembrane region" description="Helical" evidence="13">
    <location>
        <begin position="18"/>
        <end position="40"/>
    </location>
</feature>
<comment type="function">
    <text evidence="11">Required for CpsD phosphorylation. Involved in the regulation of capsular polysaccharide biosynthesis. May be part of a complex that directs the coordinated polymerization and export to the cell surface of the capsular polysaccharide.</text>
</comment>
<keyword evidence="16" id="KW-0808">Transferase</keyword>
<evidence type="ECO:0000256" key="1">
    <source>
        <dbReference type="ARBA" id="ARBA00004651"/>
    </source>
</evidence>
<evidence type="ECO:0000256" key="7">
    <source>
        <dbReference type="ARBA" id="ARBA00022903"/>
    </source>
</evidence>
<keyword evidence="5" id="KW-1003">Cell membrane</keyword>
<dbReference type="EMBL" id="VYUT01000006">
    <property type="protein sequence ID" value="KAA9206372.1"/>
    <property type="molecule type" value="Genomic_DNA"/>
</dbReference>
<dbReference type="AlphaFoldDB" id="A0A5N0YVK0"/>
<comment type="subcellular location">
    <subcellularLocation>
        <location evidence="1">Cell membrane</location>
        <topology evidence="1">Multi-pass membrane protein</topology>
    </subcellularLocation>
</comment>
<evidence type="ECO:0000256" key="8">
    <source>
        <dbReference type="ARBA" id="ARBA00022989"/>
    </source>
</evidence>
<evidence type="ECO:0000256" key="9">
    <source>
        <dbReference type="ARBA" id="ARBA00023136"/>
    </source>
</evidence>
<keyword evidence="8 13" id="KW-1133">Transmembrane helix</keyword>
<feature type="domain" description="Tyrosine-protein kinase G-rich" evidence="15">
    <location>
        <begin position="144"/>
        <end position="194"/>
    </location>
</feature>
<evidence type="ECO:0000256" key="10">
    <source>
        <dbReference type="ARBA" id="ARBA00023169"/>
    </source>
</evidence>
<evidence type="ECO:0000256" key="4">
    <source>
        <dbReference type="ARBA" id="ARBA00020739"/>
    </source>
</evidence>
<dbReference type="GO" id="GO:0004713">
    <property type="term" value="F:protein tyrosine kinase activity"/>
    <property type="evidence" value="ECO:0007669"/>
    <property type="project" value="TreeGrafter"/>
</dbReference>
<organism evidence="16 17">
    <name type="scientific">Enterococcus durans</name>
    <dbReference type="NCBI Taxonomy" id="53345"/>
    <lineage>
        <taxon>Bacteria</taxon>
        <taxon>Bacillati</taxon>
        <taxon>Bacillota</taxon>
        <taxon>Bacilli</taxon>
        <taxon>Lactobacillales</taxon>
        <taxon>Enterococcaceae</taxon>
        <taxon>Enterococcus</taxon>
    </lineage>
</organism>
<gene>
    <name evidence="16" type="ORF">F6X95_05435</name>
</gene>
<keyword evidence="16" id="KW-0418">Kinase</keyword>
<evidence type="ECO:0000256" key="12">
    <source>
        <dbReference type="SAM" id="MobiDB-lite"/>
    </source>
</evidence>
<feature type="region of interest" description="Disordered" evidence="12">
    <location>
        <begin position="228"/>
        <end position="262"/>
    </location>
</feature>
<dbReference type="GO" id="GO:0005886">
    <property type="term" value="C:plasma membrane"/>
    <property type="evidence" value="ECO:0007669"/>
    <property type="project" value="UniProtKB-SubCell"/>
</dbReference>
<dbReference type="InterPro" id="IPR050445">
    <property type="entry name" value="Bact_polysacc_biosynth/exp"/>
</dbReference>
<feature type="compositionally biased region" description="Basic and acidic residues" evidence="12">
    <location>
        <begin position="241"/>
        <end position="253"/>
    </location>
</feature>
<keyword evidence="6 13" id="KW-0812">Transmembrane</keyword>
<accession>A0A5N0YVK0</accession>
<evidence type="ECO:0000259" key="15">
    <source>
        <dbReference type="Pfam" id="PF13807"/>
    </source>
</evidence>
<evidence type="ECO:0000256" key="5">
    <source>
        <dbReference type="ARBA" id="ARBA00022475"/>
    </source>
</evidence>
<keyword evidence="7" id="KW-0972">Capsule biogenesis/degradation</keyword>
<dbReference type="InterPro" id="IPR032807">
    <property type="entry name" value="GNVR"/>
</dbReference>
<evidence type="ECO:0000259" key="14">
    <source>
        <dbReference type="Pfam" id="PF02706"/>
    </source>
</evidence>
<feature type="transmembrane region" description="Helical" evidence="13">
    <location>
        <begin position="177"/>
        <end position="198"/>
    </location>
</feature>